<dbReference type="FunFam" id="1.25.10.10:FF:000287">
    <property type="entry name" value="Exportin-4 protein"/>
    <property type="match status" value="1"/>
</dbReference>
<dbReference type="InterPro" id="IPR044189">
    <property type="entry name" value="XPO4/7-like"/>
</dbReference>
<protein>
    <recommendedName>
        <fullName evidence="8">Exportin-4</fullName>
    </recommendedName>
</protein>
<name>A0ABD1GDR5_SALDI</name>
<dbReference type="InterPro" id="IPR011989">
    <property type="entry name" value="ARM-like"/>
</dbReference>
<reference evidence="9 10" key="1">
    <citation type="submission" date="2024-06" db="EMBL/GenBank/DDBJ databases">
        <title>A chromosome level genome sequence of Diviner's sage (Salvia divinorum).</title>
        <authorList>
            <person name="Ford S.A."/>
            <person name="Ro D.-K."/>
            <person name="Ness R.W."/>
            <person name="Phillips M.A."/>
        </authorList>
    </citation>
    <scope>NUCLEOTIDE SEQUENCE [LARGE SCALE GENOMIC DNA]</scope>
    <source>
        <strain evidence="9">SAF-2024a</strain>
        <tissue evidence="9">Leaf</tissue>
    </source>
</reference>
<dbReference type="GO" id="GO:0005737">
    <property type="term" value="C:cytoplasm"/>
    <property type="evidence" value="ECO:0007669"/>
    <property type="project" value="UniProtKB-SubCell"/>
</dbReference>
<dbReference type="Gene3D" id="1.25.10.10">
    <property type="entry name" value="Leucine-rich Repeat Variant"/>
    <property type="match status" value="2"/>
</dbReference>
<keyword evidence="6" id="KW-0653">Protein transport</keyword>
<dbReference type="Proteomes" id="UP001567538">
    <property type="component" value="Unassembled WGS sequence"/>
</dbReference>
<keyword evidence="4" id="KW-0813">Transport</keyword>
<evidence type="ECO:0000256" key="2">
    <source>
        <dbReference type="ARBA" id="ARBA00004496"/>
    </source>
</evidence>
<keyword evidence="7" id="KW-0539">Nucleus</keyword>
<dbReference type="PANTHER" id="PTHR12596:SF1">
    <property type="entry name" value="EXPORTIN-4"/>
    <property type="match status" value="1"/>
</dbReference>
<organism evidence="9 10">
    <name type="scientific">Salvia divinorum</name>
    <name type="common">Maria pastora</name>
    <name type="synonym">Diviner's sage</name>
    <dbReference type="NCBI Taxonomy" id="28513"/>
    <lineage>
        <taxon>Eukaryota</taxon>
        <taxon>Viridiplantae</taxon>
        <taxon>Streptophyta</taxon>
        <taxon>Embryophyta</taxon>
        <taxon>Tracheophyta</taxon>
        <taxon>Spermatophyta</taxon>
        <taxon>Magnoliopsida</taxon>
        <taxon>eudicotyledons</taxon>
        <taxon>Gunneridae</taxon>
        <taxon>Pentapetalae</taxon>
        <taxon>asterids</taxon>
        <taxon>lamiids</taxon>
        <taxon>Lamiales</taxon>
        <taxon>Lamiaceae</taxon>
        <taxon>Nepetoideae</taxon>
        <taxon>Mentheae</taxon>
        <taxon>Salviinae</taxon>
        <taxon>Salvia</taxon>
        <taxon>Salvia subgen. Calosphace</taxon>
    </lineage>
</organism>
<accession>A0ABD1GDR5</accession>
<keyword evidence="5" id="KW-0963">Cytoplasm</keyword>
<keyword evidence="10" id="KW-1185">Reference proteome</keyword>
<evidence type="ECO:0000256" key="3">
    <source>
        <dbReference type="ARBA" id="ARBA00009466"/>
    </source>
</evidence>
<evidence type="ECO:0000256" key="8">
    <source>
        <dbReference type="ARBA" id="ARBA00040444"/>
    </source>
</evidence>
<sequence>MMAQSFPQSTEAADMAQLQATMRAVELACSSIQMHANPAAAEATLLSLSQSPRPYRTCQFILENSQLPLARFQAAGAIKDAGIREWGFLETDDRRGLISFCLCFIMKHANLPEGYVIAKVASVAAQLLKRGWLDFTALEKEAFFLEVKQAVDGTHGLAVQYSGISFLESLVSEFTPSTSTAMGLPREFHEQCLISLEHDYLKVFYSWVQHAAFNVSNRIIEADSEVPEVKVCSSALRLMLQILNWDFRCKNAVDSSKRGMDLFQSVMKQENSRRTECILVQPGPAWCDLLISSGHVGWLSNFYTALRQKFSREGYWIDCPLAVSARKLLVQFFSLTGAIFPSDSGNTQKQHLLQLLAGIVQWMEPPDAVTQAIKLGKSDSELLDGCRALLSIATVTTPLIFDELLKSLRPYGTLTLLSALMREVYKDLTENQTDDETWSWVARDILLDTWTTLLQQLEVSGQNDMLPSEGISAAANLFEMIVESELKGASASAFSDDDDAPNYGQASIAAMDERLSSYALIARAALGSTIPFLSKCFSERIMMLHQGRGIRDPTETLEELYSLLLIFGHVLADEGQGETPLVPKEIASHYTNIMEVDKHPVVALCSTIIAFAEQSLDPELRASFFSPRLMEAVVWFLARWMSTYLMIPDGSGEKHSKNALISFYAETNHGKVVLDIIIRISSSTFVSYPGEKDLQALTCYQLLHSLVKRRNIINHLVTLDSWRDLVNAFCNEQVLLSLNSAHQRSLAQTLTLSALGIKNSEASNEFIRSLTNHMTAYLVELSSKHDLKSIALQPDIILLVSCLFERLRGVARVSEPRIQKAIYEMGFSVMNPILIFLQAYKDEFVVVYHLLKFSTDWVEGQIIYLEAKETAAMVDFCMRLLQLYSSHNIGKISVGLSNSLRNEADVEKYKDLRALLQLLSNLCSKDMVDFASEPIETYGTNISQVVYTGLHIVTPLITPDQLKFPKLCHSYFSLLSHMMEVYPEIIVQLNVDAFSHILGTLDFGLHHQDIEVVDLCLRSIKALASHHYKDGVAGNIGLGSHASSYKDPEGNIREGILSLFLRSLLKLLLFDDYSVDLVGPAADALLPLILCEQSTYQSLANELIEKQRIPTFRSRLTHAIQALTTSNNLSTTLDRLNHQKFRKNLHSFLIEVRGFLRTV</sequence>
<evidence type="ECO:0000313" key="9">
    <source>
        <dbReference type="EMBL" id="KAL1542260.1"/>
    </source>
</evidence>
<dbReference type="InterPro" id="IPR016024">
    <property type="entry name" value="ARM-type_fold"/>
</dbReference>
<dbReference type="AlphaFoldDB" id="A0ABD1GDR5"/>
<evidence type="ECO:0000256" key="4">
    <source>
        <dbReference type="ARBA" id="ARBA00022448"/>
    </source>
</evidence>
<dbReference type="GO" id="GO:0005634">
    <property type="term" value="C:nucleus"/>
    <property type="evidence" value="ECO:0007669"/>
    <property type="project" value="UniProtKB-SubCell"/>
</dbReference>
<dbReference type="SUPFAM" id="SSF48371">
    <property type="entry name" value="ARM repeat"/>
    <property type="match status" value="1"/>
</dbReference>
<comment type="similarity">
    <text evidence="3">Belongs to the exportin family.</text>
</comment>
<evidence type="ECO:0000256" key="7">
    <source>
        <dbReference type="ARBA" id="ARBA00023242"/>
    </source>
</evidence>
<evidence type="ECO:0000256" key="5">
    <source>
        <dbReference type="ARBA" id="ARBA00022490"/>
    </source>
</evidence>
<gene>
    <name evidence="9" type="ORF">AAHA92_26381</name>
</gene>
<dbReference type="PANTHER" id="PTHR12596">
    <property type="entry name" value="EXPORTIN 4,7-RELATED"/>
    <property type="match status" value="1"/>
</dbReference>
<evidence type="ECO:0000256" key="6">
    <source>
        <dbReference type="ARBA" id="ARBA00022927"/>
    </source>
</evidence>
<comment type="caution">
    <text evidence="9">The sequence shown here is derived from an EMBL/GenBank/DDBJ whole genome shotgun (WGS) entry which is preliminary data.</text>
</comment>
<comment type="subcellular location">
    <subcellularLocation>
        <location evidence="2">Cytoplasm</location>
    </subcellularLocation>
    <subcellularLocation>
        <location evidence="1">Nucleus</location>
    </subcellularLocation>
</comment>
<evidence type="ECO:0000313" key="10">
    <source>
        <dbReference type="Proteomes" id="UP001567538"/>
    </source>
</evidence>
<proteinExistence type="inferred from homology"/>
<evidence type="ECO:0000256" key="1">
    <source>
        <dbReference type="ARBA" id="ARBA00004123"/>
    </source>
</evidence>
<dbReference type="EMBL" id="JBEAFC010000009">
    <property type="protein sequence ID" value="KAL1542260.1"/>
    <property type="molecule type" value="Genomic_DNA"/>
</dbReference>
<dbReference type="GO" id="GO:0015031">
    <property type="term" value="P:protein transport"/>
    <property type="evidence" value="ECO:0007669"/>
    <property type="project" value="UniProtKB-KW"/>
</dbReference>